<name>A0A2M8WW18_9MICO</name>
<accession>A0A2M8WW18</accession>
<dbReference type="RefSeq" id="WP_100349038.1">
    <property type="nucleotide sequence ID" value="NZ_PGTZ01000006.1"/>
</dbReference>
<dbReference type="Proteomes" id="UP000231586">
    <property type="component" value="Unassembled WGS sequence"/>
</dbReference>
<evidence type="ECO:0000313" key="1">
    <source>
        <dbReference type="EMBL" id="PJI95125.1"/>
    </source>
</evidence>
<comment type="caution">
    <text evidence="1">The sequence shown here is derived from an EMBL/GenBank/DDBJ whole genome shotgun (WGS) entry which is preliminary data.</text>
</comment>
<gene>
    <name evidence="1" type="ORF">CLV34_0979</name>
</gene>
<dbReference type="AlphaFoldDB" id="A0A2M8WW18"/>
<proteinExistence type="predicted"/>
<evidence type="ECO:0000313" key="2">
    <source>
        <dbReference type="Proteomes" id="UP000231586"/>
    </source>
</evidence>
<protein>
    <submittedName>
        <fullName evidence="1">Uncharacterized protein</fullName>
    </submittedName>
</protein>
<reference evidence="1 2" key="1">
    <citation type="submission" date="2017-11" db="EMBL/GenBank/DDBJ databases">
        <title>Genomic Encyclopedia of Archaeal and Bacterial Type Strains, Phase II (KMG-II): From Individual Species to Whole Genera.</title>
        <authorList>
            <person name="Goeker M."/>
        </authorList>
    </citation>
    <scope>NUCLEOTIDE SEQUENCE [LARGE SCALE GENOMIC DNA]</scope>
    <source>
        <strain evidence="1 2">DSM 22413</strain>
    </source>
</reference>
<dbReference type="EMBL" id="PGTZ01000006">
    <property type="protein sequence ID" value="PJI95125.1"/>
    <property type="molecule type" value="Genomic_DNA"/>
</dbReference>
<sequence length="223" mass="24513">MPSIFITESGTWYSTPGPSPRRGIAGMRAGVHLSGDLCSACLTETWRVHVPRVVFLCDDCRWLYARLLRDTGAPDVLGRSHDDARDRSVAHRSRRLREAFDRASAEGILLPAGAQADEPGPVPDRGDGRVLPRAVYDVYVAADWASRVRRFADWLAVLGPETAPVRAAALDDVPAWATALDDHHEVARAERVHADLKRALGDASRSIEQIRTMVDLAFAAERV</sequence>
<organism evidence="1 2">
    <name type="scientific">Luteimicrobium subarcticum</name>
    <dbReference type="NCBI Taxonomy" id="620910"/>
    <lineage>
        <taxon>Bacteria</taxon>
        <taxon>Bacillati</taxon>
        <taxon>Actinomycetota</taxon>
        <taxon>Actinomycetes</taxon>
        <taxon>Micrococcales</taxon>
        <taxon>Luteimicrobium</taxon>
    </lineage>
</organism>
<dbReference type="OrthoDB" id="4559359at2"/>
<keyword evidence="2" id="KW-1185">Reference proteome</keyword>